<dbReference type="InterPro" id="IPR041468">
    <property type="entry name" value="HTH_ParB/Spo0J"/>
</dbReference>
<dbReference type="GO" id="GO:0003677">
    <property type="term" value="F:DNA binding"/>
    <property type="evidence" value="ECO:0007669"/>
    <property type="project" value="UniProtKB-KW"/>
</dbReference>
<dbReference type="InterPro" id="IPR050336">
    <property type="entry name" value="Chromosome_partition/occlusion"/>
</dbReference>
<dbReference type="SUPFAM" id="SSF109709">
    <property type="entry name" value="KorB DNA-binding domain-like"/>
    <property type="match status" value="1"/>
</dbReference>
<feature type="compositionally biased region" description="Polar residues" evidence="4">
    <location>
        <begin position="1"/>
        <end position="16"/>
    </location>
</feature>
<proteinExistence type="inferred from homology"/>
<name>A0A5C6AQ32_9BACT</name>
<comment type="similarity">
    <text evidence="1">Belongs to the ParB family.</text>
</comment>
<evidence type="ECO:0000256" key="1">
    <source>
        <dbReference type="ARBA" id="ARBA00006295"/>
    </source>
</evidence>
<dbReference type="AlphaFoldDB" id="A0A5C6AQ32"/>
<dbReference type="Pfam" id="PF17762">
    <property type="entry name" value="HTH_ParB"/>
    <property type="match status" value="1"/>
</dbReference>
<dbReference type="Pfam" id="PF02195">
    <property type="entry name" value="ParB_N"/>
    <property type="match status" value="1"/>
</dbReference>
<evidence type="ECO:0000259" key="5">
    <source>
        <dbReference type="SMART" id="SM00470"/>
    </source>
</evidence>
<dbReference type="CDD" id="cd16393">
    <property type="entry name" value="SPO0J_N"/>
    <property type="match status" value="1"/>
</dbReference>
<gene>
    <name evidence="6" type="primary">parB</name>
    <name evidence="6" type="ORF">Pla100_17940</name>
</gene>
<evidence type="ECO:0000313" key="6">
    <source>
        <dbReference type="EMBL" id="TWU02055.1"/>
    </source>
</evidence>
<dbReference type="NCBIfam" id="TIGR00180">
    <property type="entry name" value="parB_part"/>
    <property type="match status" value="1"/>
</dbReference>
<dbReference type="SMART" id="SM00470">
    <property type="entry name" value="ParB"/>
    <property type="match status" value="1"/>
</dbReference>
<dbReference type="InterPro" id="IPR003115">
    <property type="entry name" value="ParB_N"/>
</dbReference>
<dbReference type="Pfam" id="PF23552">
    <property type="entry name" value="ParB_C"/>
    <property type="match status" value="1"/>
</dbReference>
<dbReference type="Proteomes" id="UP000316213">
    <property type="component" value="Unassembled WGS sequence"/>
</dbReference>
<dbReference type="InterPro" id="IPR004437">
    <property type="entry name" value="ParB/RepB/Spo0J"/>
</dbReference>
<evidence type="ECO:0000256" key="4">
    <source>
        <dbReference type="SAM" id="MobiDB-lite"/>
    </source>
</evidence>
<evidence type="ECO:0000313" key="7">
    <source>
        <dbReference type="Proteomes" id="UP000316213"/>
    </source>
</evidence>
<keyword evidence="2" id="KW-0159">Chromosome partition</keyword>
<dbReference type="InterPro" id="IPR057240">
    <property type="entry name" value="ParB_dimer_C"/>
</dbReference>
<dbReference type="Gene3D" id="3.90.1530.30">
    <property type="match status" value="1"/>
</dbReference>
<sequence length="355" mass="39344">MTSTTTQGSANHGSTFDRSARGSSRGGAGSKDRRLGKGLAALLGTPVDDDGNPIEEASSFDRSSPRPAAPEGNASSIKTLELPIDDIQPNPFQPRREFNPDEIASLAESIKNHQQLQPVLVRVVEGRYQLISGERRLRATIHAGLKTIRAEVREADDRLVAELAIIENLQRKDLNPIEKAMSFKRYIDEHQCKQDDLARRLSIDRSTIANLMRLLELPQTILDMLTAGEISAGHARALLPIGEEQVQITMARRIVDETLSVRAIENAVSEMLRAEEDTETGLKVTNKSRQKRKPIPPHIEAMQQEMRMVFGTKVEIKASARSRGKITIHFNDADEFERLRALLGSAARPQLRVAG</sequence>
<keyword evidence="3" id="KW-0238">DNA-binding</keyword>
<dbReference type="OrthoDB" id="9802051at2"/>
<protein>
    <submittedName>
        <fullName evidence="6">Putative chromosome-partitioning protein ParB</fullName>
    </submittedName>
</protein>
<feature type="domain" description="ParB-like N-terminal" evidence="5">
    <location>
        <begin position="80"/>
        <end position="169"/>
    </location>
</feature>
<keyword evidence="7" id="KW-1185">Reference proteome</keyword>
<evidence type="ECO:0000256" key="2">
    <source>
        <dbReference type="ARBA" id="ARBA00022829"/>
    </source>
</evidence>
<dbReference type="SUPFAM" id="SSF110849">
    <property type="entry name" value="ParB/Sulfiredoxin"/>
    <property type="match status" value="1"/>
</dbReference>
<dbReference type="Gene3D" id="1.10.10.2830">
    <property type="match status" value="1"/>
</dbReference>
<dbReference type="GO" id="GO:0045881">
    <property type="term" value="P:positive regulation of sporulation resulting in formation of a cellular spore"/>
    <property type="evidence" value="ECO:0007669"/>
    <property type="project" value="TreeGrafter"/>
</dbReference>
<evidence type="ECO:0000256" key="3">
    <source>
        <dbReference type="ARBA" id="ARBA00023125"/>
    </source>
</evidence>
<dbReference type="FunFam" id="1.10.10.2830:FF:000001">
    <property type="entry name" value="Chromosome partitioning protein ParB"/>
    <property type="match status" value="1"/>
</dbReference>
<reference evidence="6 7" key="1">
    <citation type="submission" date="2019-02" db="EMBL/GenBank/DDBJ databases">
        <title>Deep-cultivation of Planctomycetes and their phenomic and genomic characterization uncovers novel biology.</title>
        <authorList>
            <person name="Wiegand S."/>
            <person name="Jogler M."/>
            <person name="Boedeker C."/>
            <person name="Pinto D."/>
            <person name="Vollmers J."/>
            <person name="Rivas-Marin E."/>
            <person name="Kohn T."/>
            <person name="Peeters S.H."/>
            <person name="Heuer A."/>
            <person name="Rast P."/>
            <person name="Oberbeckmann S."/>
            <person name="Bunk B."/>
            <person name="Jeske O."/>
            <person name="Meyerdierks A."/>
            <person name="Storesund J.E."/>
            <person name="Kallscheuer N."/>
            <person name="Luecker S."/>
            <person name="Lage O.M."/>
            <person name="Pohl T."/>
            <person name="Merkel B.J."/>
            <person name="Hornburger P."/>
            <person name="Mueller R.-W."/>
            <person name="Bruemmer F."/>
            <person name="Labrenz M."/>
            <person name="Spormann A.M."/>
            <person name="Op Den Camp H."/>
            <person name="Overmann J."/>
            <person name="Amann R."/>
            <person name="Jetten M.S.M."/>
            <person name="Mascher T."/>
            <person name="Medema M.H."/>
            <person name="Devos D.P."/>
            <person name="Kaster A.-K."/>
            <person name="Ovreas L."/>
            <person name="Rohde M."/>
            <person name="Galperin M.Y."/>
            <person name="Jogler C."/>
        </authorList>
    </citation>
    <scope>NUCLEOTIDE SEQUENCE [LARGE SCALE GENOMIC DNA]</scope>
    <source>
        <strain evidence="6 7">Pla100</strain>
    </source>
</reference>
<accession>A0A5C6AQ32</accession>
<feature type="region of interest" description="Disordered" evidence="4">
    <location>
        <begin position="1"/>
        <end position="97"/>
    </location>
</feature>
<dbReference type="GO" id="GO:0005694">
    <property type="term" value="C:chromosome"/>
    <property type="evidence" value="ECO:0007669"/>
    <property type="project" value="TreeGrafter"/>
</dbReference>
<organism evidence="6 7">
    <name type="scientific">Neorhodopirellula pilleata</name>
    <dbReference type="NCBI Taxonomy" id="2714738"/>
    <lineage>
        <taxon>Bacteria</taxon>
        <taxon>Pseudomonadati</taxon>
        <taxon>Planctomycetota</taxon>
        <taxon>Planctomycetia</taxon>
        <taxon>Pirellulales</taxon>
        <taxon>Pirellulaceae</taxon>
        <taxon>Neorhodopirellula</taxon>
    </lineage>
</organism>
<dbReference type="EMBL" id="SJPM01000002">
    <property type="protein sequence ID" value="TWU02055.1"/>
    <property type="molecule type" value="Genomic_DNA"/>
</dbReference>
<dbReference type="InterPro" id="IPR036086">
    <property type="entry name" value="ParB/Sulfiredoxin_sf"/>
</dbReference>
<dbReference type="PANTHER" id="PTHR33375:SF1">
    <property type="entry name" value="CHROMOSOME-PARTITIONING PROTEIN PARB-RELATED"/>
    <property type="match status" value="1"/>
</dbReference>
<comment type="caution">
    <text evidence="6">The sequence shown here is derived from an EMBL/GenBank/DDBJ whole genome shotgun (WGS) entry which is preliminary data.</text>
</comment>
<dbReference type="FunFam" id="3.90.1530.30:FF:000001">
    <property type="entry name" value="Chromosome partitioning protein ParB"/>
    <property type="match status" value="1"/>
</dbReference>
<dbReference type="GO" id="GO:0007059">
    <property type="term" value="P:chromosome segregation"/>
    <property type="evidence" value="ECO:0007669"/>
    <property type="project" value="UniProtKB-KW"/>
</dbReference>
<dbReference type="PANTHER" id="PTHR33375">
    <property type="entry name" value="CHROMOSOME-PARTITIONING PROTEIN PARB-RELATED"/>
    <property type="match status" value="1"/>
</dbReference>